<dbReference type="GO" id="GO:0000160">
    <property type="term" value="P:phosphorelay signal transduction system"/>
    <property type="evidence" value="ECO:0007669"/>
    <property type="project" value="InterPro"/>
</dbReference>
<keyword evidence="1 2" id="KW-0238">DNA-binding</keyword>
<protein>
    <submittedName>
        <fullName evidence="4">Transcriptional regulatory protein, C terminal</fullName>
    </submittedName>
</protein>
<dbReference type="InterPro" id="IPR036388">
    <property type="entry name" value="WH-like_DNA-bd_sf"/>
</dbReference>
<comment type="caution">
    <text evidence="4">The sequence shown here is derived from an EMBL/GenBank/DDBJ whole genome shotgun (WGS) entry which is preliminary data.</text>
</comment>
<gene>
    <name evidence="4" type="ORF">Msub_12427</name>
</gene>
<evidence type="ECO:0000256" key="2">
    <source>
        <dbReference type="PROSITE-ProRule" id="PRU01091"/>
    </source>
</evidence>
<organism evidence="4 5">
    <name type="scientific">Marinobacter subterrani</name>
    <dbReference type="NCBI Taxonomy" id="1658765"/>
    <lineage>
        <taxon>Bacteria</taxon>
        <taxon>Pseudomonadati</taxon>
        <taxon>Pseudomonadota</taxon>
        <taxon>Gammaproteobacteria</taxon>
        <taxon>Pseudomonadales</taxon>
        <taxon>Marinobacteraceae</taxon>
        <taxon>Marinobacter</taxon>
    </lineage>
</organism>
<proteinExistence type="predicted"/>
<name>A0A0J7JDM5_9GAMM</name>
<dbReference type="Pfam" id="PF00486">
    <property type="entry name" value="Trans_reg_C"/>
    <property type="match status" value="1"/>
</dbReference>
<dbReference type="STRING" id="1658765.Msub_12427"/>
<dbReference type="PROSITE" id="PS51755">
    <property type="entry name" value="OMPR_PHOB"/>
    <property type="match status" value="1"/>
</dbReference>
<dbReference type="PATRIC" id="fig|1658765.3.peg.2447"/>
<evidence type="ECO:0000256" key="1">
    <source>
        <dbReference type="ARBA" id="ARBA00023125"/>
    </source>
</evidence>
<sequence>MEQLYNLNDSPSENVIEAYIRRLRKLVGSEAILTRWGQGYLFNEIV</sequence>
<dbReference type="InterPro" id="IPR016032">
    <property type="entry name" value="Sig_transdc_resp-reg_C-effctor"/>
</dbReference>
<dbReference type="SUPFAM" id="SSF46894">
    <property type="entry name" value="C-terminal effector domain of the bipartite response regulators"/>
    <property type="match status" value="1"/>
</dbReference>
<reference evidence="4 5" key="1">
    <citation type="submission" date="2015-06" db="EMBL/GenBank/DDBJ databases">
        <title>Marinobacter subterrani, a genetically tractable neutrophilic iron-oxidizing strain isolated from the Soudan Iron Mine.</title>
        <authorList>
            <person name="Bonis B.M."/>
            <person name="Gralnick J.A."/>
        </authorList>
    </citation>
    <scope>NUCLEOTIDE SEQUENCE [LARGE SCALE GENOMIC DNA]</scope>
    <source>
        <strain evidence="4 5">JG233</strain>
    </source>
</reference>
<evidence type="ECO:0000259" key="3">
    <source>
        <dbReference type="PROSITE" id="PS51755"/>
    </source>
</evidence>
<keyword evidence="5" id="KW-1185">Reference proteome</keyword>
<dbReference type="InterPro" id="IPR001867">
    <property type="entry name" value="OmpR/PhoB-type_DNA-bd"/>
</dbReference>
<feature type="DNA-binding region" description="OmpR/PhoB-type" evidence="2">
    <location>
        <begin position="1"/>
        <end position="44"/>
    </location>
</feature>
<evidence type="ECO:0000313" key="4">
    <source>
        <dbReference type="EMBL" id="KMQ76217.1"/>
    </source>
</evidence>
<feature type="domain" description="OmpR/PhoB-type" evidence="3">
    <location>
        <begin position="1"/>
        <end position="44"/>
    </location>
</feature>
<dbReference type="Proteomes" id="UP000036102">
    <property type="component" value="Unassembled WGS sequence"/>
</dbReference>
<evidence type="ECO:0000313" key="5">
    <source>
        <dbReference type="Proteomes" id="UP000036102"/>
    </source>
</evidence>
<dbReference type="GO" id="GO:0003677">
    <property type="term" value="F:DNA binding"/>
    <property type="evidence" value="ECO:0007669"/>
    <property type="project" value="UniProtKB-UniRule"/>
</dbReference>
<accession>A0A0J7JDM5</accession>
<dbReference type="GO" id="GO:0006355">
    <property type="term" value="P:regulation of DNA-templated transcription"/>
    <property type="evidence" value="ECO:0007669"/>
    <property type="project" value="InterPro"/>
</dbReference>
<dbReference type="AlphaFoldDB" id="A0A0J7JDM5"/>
<dbReference type="Gene3D" id="1.10.10.10">
    <property type="entry name" value="Winged helix-like DNA-binding domain superfamily/Winged helix DNA-binding domain"/>
    <property type="match status" value="1"/>
</dbReference>
<dbReference type="EMBL" id="LFBU01000001">
    <property type="protein sequence ID" value="KMQ76217.1"/>
    <property type="molecule type" value="Genomic_DNA"/>
</dbReference>